<dbReference type="Gene3D" id="3.30.420.10">
    <property type="entry name" value="Ribonuclease H-like superfamily/Ribonuclease H"/>
    <property type="match status" value="1"/>
</dbReference>
<dbReference type="SUPFAM" id="SSF56672">
    <property type="entry name" value="DNA/RNA polymerases"/>
    <property type="match status" value="1"/>
</dbReference>
<evidence type="ECO:0000256" key="1">
    <source>
        <dbReference type="ARBA" id="ARBA00022750"/>
    </source>
</evidence>
<evidence type="ECO:0000313" key="6">
    <source>
        <dbReference type="EMBL" id="GJT51259.1"/>
    </source>
</evidence>
<dbReference type="PANTHER" id="PTHR47481">
    <property type="match status" value="1"/>
</dbReference>
<keyword evidence="6" id="KW-0695">RNA-directed DNA polymerase</keyword>
<reference evidence="6" key="1">
    <citation type="journal article" date="2022" name="Int. J. Mol. Sci.">
        <title>Draft Genome of Tanacetum Coccineum: Genomic Comparison of Closely Related Tanacetum-Family Plants.</title>
        <authorList>
            <person name="Yamashiro T."/>
            <person name="Shiraishi A."/>
            <person name="Nakayama K."/>
            <person name="Satake H."/>
        </authorList>
    </citation>
    <scope>NUCLEOTIDE SEQUENCE</scope>
</reference>
<evidence type="ECO:0000259" key="4">
    <source>
        <dbReference type="Pfam" id="PF22936"/>
    </source>
</evidence>
<accession>A0ABQ5EK11</accession>
<feature type="domain" description="Reverse transcriptase Ty1/copia-type" evidence="3">
    <location>
        <begin position="867"/>
        <end position="933"/>
    </location>
</feature>
<feature type="domain" description="Retroviral polymerase SH3-like" evidence="5">
    <location>
        <begin position="508"/>
        <end position="569"/>
    </location>
</feature>
<feature type="compositionally biased region" description="Low complexity" evidence="2">
    <location>
        <begin position="270"/>
        <end position="298"/>
    </location>
</feature>
<reference evidence="6" key="2">
    <citation type="submission" date="2022-01" db="EMBL/GenBank/DDBJ databases">
        <authorList>
            <person name="Yamashiro T."/>
            <person name="Shiraishi A."/>
            <person name="Satake H."/>
            <person name="Nakayama K."/>
        </authorList>
    </citation>
    <scope>NUCLEOTIDE SEQUENCE</scope>
</reference>
<keyword evidence="7" id="KW-1185">Reference proteome</keyword>
<dbReference type="InterPro" id="IPR036397">
    <property type="entry name" value="RNaseH_sf"/>
</dbReference>
<name>A0ABQ5EK11_9ASTR</name>
<dbReference type="Pfam" id="PF14223">
    <property type="entry name" value="Retrotran_gag_2"/>
    <property type="match status" value="1"/>
</dbReference>
<organism evidence="6 7">
    <name type="scientific">Tanacetum coccineum</name>
    <dbReference type="NCBI Taxonomy" id="301880"/>
    <lineage>
        <taxon>Eukaryota</taxon>
        <taxon>Viridiplantae</taxon>
        <taxon>Streptophyta</taxon>
        <taxon>Embryophyta</taxon>
        <taxon>Tracheophyta</taxon>
        <taxon>Spermatophyta</taxon>
        <taxon>Magnoliopsida</taxon>
        <taxon>eudicotyledons</taxon>
        <taxon>Gunneridae</taxon>
        <taxon>Pentapetalae</taxon>
        <taxon>asterids</taxon>
        <taxon>campanulids</taxon>
        <taxon>Asterales</taxon>
        <taxon>Asteraceae</taxon>
        <taxon>Asteroideae</taxon>
        <taxon>Anthemideae</taxon>
        <taxon>Anthemidinae</taxon>
        <taxon>Tanacetum</taxon>
    </lineage>
</organism>
<dbReference type="InterPro" id="IPR057670">
    <property type="entry name" value="SH3_retrovirus"/>
</dbReference>
<protein>
    <submittedName>
        <fullName evidence="6">RNA-directed DNA polymerase</fullName>
    </submittedName>
</protein>
<proteinExistence type="predicted"/>
<keyword evidence="6" id="KW-0548">Nucleotidyltransferase</keyword>
<feature type="compositionally biased region" description="Low complexity" evidence="2">
    <location>
        <begin position="579"/>
        <end position="622"/>
    </location>
</feature>
<evidence type="ECO:0000259" key="3">
    <source>
        <dbReference type="Pfam" id="PF07727"/>
    </source>
</evidence>
<dbReference type="Pfam" id="PF07727">
    <property type="entry name" value="RVT_2"/>
    <property type="match status" value="2"/>
</dbReference>
<dbReference type="Proteomes" id="UP001151760">
    <property type="component" value="Unassembled WGS sequence"/>
</dbReference>
<sequence length="977" mass="109505">MAMISAFTTVDKTAHNSRKFAFTLSPTNYGYWKTMITNNLMGYVDASIPCLSKTLSVIDGATVLKENPNYPIWVSNDAHVRMLIISTISEASFRHVQGTTSRDLWLSLEKAYAPHSTSREYTLKTQLLRIDMHGDETPDAYLNRAQEYADALAAIGEPVKDKDLVMLAVSGLREEYNGLKTTITSRQSPTAFSELYALLSDHGYMLRKTRSPAPSITSSFAANYAVGSLSMPEARQAQLLELTAQLSAFGFQVSPIAPSVPQAFYGVRPSNNNKNNNNNNRGNRNNSRGNNNRGHSNGHQFDWASTQNTVYDTCNRCDTGANSHVTPNLEAMDNLEAYYDDDTLHVGNSKGLPILHIGSSKVYSPQKMFSFKNILHVPEISHNLLSVQKFCHDNDVFFEFHTSYFVVKDEFTNTTLLTSPSKHGLYTITLPQLNKQNGFVERRNRHVVETGLTLFAQACVPQRFWHYAFDTAVYLINRMPSRTSTNKSPFEHIFKRSPDYSFLRVFGCLCFPHLRPYNRHKMDFRSTPCVFLGYSPSHHGYRCLDISTERLYIARHVRFNEAQFPFDIPKTTSPPPSKTSPYYSSESPYVIPTTDHPSPSSPRSPISSPSSVSHLSPTSQTSPESSNGQPSPVSTTSIPTPPPPTPPPPPPPITRQRPANLRQNPKQRVPYNPSANHATVLPTTITEPTSFTVANNSPEWRQAMKEEYDALMKNGTWSLVPRASNTNVVDGKWVYRLKRDKNGAITRYKARFVAKGFRQQPGIDFHETFSPVVKSTTIRAVLSLAVTNDWPLRQLDIQNAFLHGNLKEQVYMKQPPGFIDPQRPNHVCLLHKSLYGLKQAPRAWFERLSKALFDFDFKGSKRIHLCNNKGTIDNIICQLGSAFALKDLGPLNYFLGIEIVSHVSDILLSQKKYILELLQSAGLSNCNPVSFSMVTSSSLSLDDSTAANRSAQDCQGGLSGVSKRVRRPSRRGDSYVW</sequence>
<dbReference type="Pfam" id="PF25597">
    <property type="entry name" value="SH3_retrovirus"/>
    <property type="match status" value="1"/>
</dbReference>
<evidence type="ECO:0000313" key="7">
    <source>
        <dbReference type="Proteomes" id="UP001151760"/>
    </source>
</evidence>
<evidence type="ECO:0000256" key="2">
    <source>
        <dbReference type="SAM" id="MobiDB-lite"/>
    </source>
</evidence>
<dbReference type="SUPFAM" id="SSF53098">
    <property type="entry name" value="Ribonuclease H-like"/>
    <property type="match status" value="1"/>
</dbReference>
<feature type="region of interest" description="Disordered" evidence="2">
    <location>
        <begin position="950"/>
        <end position="977"/>
    </location>
</feature>
<dbReference type="InterPro" id="IPR012337">
    <property type="entry name" value="RNaseH-like_sf"/>
</dbReference>
<dbReference type="Pfam" id="PF22936">
    <property type="entry name" value="Pol_BBD"/>
    <property type="match status" value="1"/>
</dbReference>
<keyword evidence="1" id="KW-0064">Aspartyl protease</keyword>
<feature type="region of interest" description="Disordered" evidence="2">
    <location>
        <begin position="264"/>
        <end position="301"/>
    </location>
</feature>
<dbReference type="InterPro" id="IPR043502">
    <property type="entry name" value="DNA/RNA_pol_sf"/>
</dbReference>
<dbReference type="InterPro" id="IPR054722">
    <property type="entry name" value="PolX-like_BBD"/>
</dbReference>
<feature type="compositionally biased region" description="Polar residues" evidence="2">
    <location>
        <begin position="673"/>
        <end position="684"/>
    </location>
</feature>
<dbReference type="InterPro" id="IPR013103">
    <property type="entry name" value="RVT_2"/>
</dbReference>
<keyword evidence="1" id="KW-0645">Protease</keyword>
<keyword evidence="1" id="KW-0378">Hydrolase</keyword>
<dbReference type="GO" id="GO:0003964">
    <property type="term" value="F:RNA-directed DNA polymerase activity"/>
    <property type="evidence" value="ECO:0007669"/>
    <property type="project" value="UniProtKB-KW"/>
</dbReference>
<feature type="domain" description="Retrovirus-related Pol polyprotein from transposon TNT 1-94-like beta-barrel" evidence="4">
    <location>
        <begin position="317"/>
        <end position="390"/>
    </location>
</feature>
<evidence type="ECO:0000259" key="5">
    <source>
        <dbReference type="Pfam" id="PF25597"/>
    </source>
</evidence>
<feature type="domain" description="Reverse transcriptase Ty1/copia-type" evidence="3">
    <location>
        <begin position="714"/>
        <end position="866"/>
    </location>
</feature>
<comment type="caution">
    <text evidence="6">The sequence shown here is derived from an EMBL/GenBank/DDBJ whole genome shotgun (WGS) entry which is preliminary data.</text>
</comment>
<feature type="region of interest" description="Disordered" evidence="2">
    <location>
        <begin position="566"/>
        <end position="684"/>
    </location>
</feature>
<keyword evidence="6" id="KW-0808">Transferase</keyword>
<dbReference type="EMBL" id="BQNB010016392">
    <property type="protein sequence ID" value="GJT51259.1"/>
    <property type="molecule type" value="Genomic_DNA"/>
</dbReference>
<gene>
    <name evidence="6" type="ORF">Tco_0977416</name>
</gene>
<feature type="compositionally biased region" description="Pro residues" evidence="2">
    <location>
        <begin position="639"/>
        <end position="653"/>
    </location>
</feature>
<dbReference type="PANTHER" id="PTHR47481:SF39">
    <property type="entry name" value="TRANSCRIPTION FACTOR INTERACTOR AND REGULATOR CCHC(ZN) FAMILY"/>
    <property type="match status" value="1"/>
</dbReference>